<evidence type="ECO:0000313" key="7">
    <source>
        <dbReference type="Proteomes" id="UP000265040"/>
    </source>
</evidence>
<dbReference type="SUPFAM" id="SSF48726">
    <property type="entry name" value="Immunoglobulin"/>
    <property type="match status" value="1"/>
</dbReference>
<reference evidence="6" key="3">
    <citation type="submission" date="2025-09" db="UniProtKB">
        <authorList>
            <consortium name="Ensembl"/>
        </authorList>
    </citation>
    <scope>IDENTIFICATION</scope>
</reference>
<evidence type="ECO:0000256" key="1">
    <source>
        <dbReference type="ARBA" id="ARBA00023180"/>
    </source>
</evidence>
<dbReference type="GeneTree" id="ENSGT01120000271828"/>
<keyword evidence="7" id="KW-1185">Reference proteome</keyword>
<name>A0A7N6C008_ANATE</name>
<dbReference type="GO" id="GO:0005615">
    <property type="term" value="C:extracellular space"/>
    <property type="evidence" value="ECO:0007669"/>
    <property type="project" value="TreeGrafter"/>
</dbReference>
<dbReference type="OrthoDB" id="8936120at2759"/>
<dbReference type="InterPro" id="IPR011161">
    <property type="entry name" value="MHC_I-like_Ag-recog"/>
</dbReference>
<comment type="similarity">
    <text evidence="2">Belongs to the MHC class I family.</text>
</comment>
<dbReference type="Pfam" id="PF07654">
    <property type="entry name" value="C1-set"/>
    <property type="match status" value="1"/>
</dbReference>
<dbReference type="SMART" id="SM00407">
    <property type="entry name" value="IGc1"/>
    <property type="match status" value="1"/>
</dbReference>
<organism evidence="6 7">
    <name type="scientific">Anabas testudineus</name>
    <name type="common">Climbing perch</name>
    <name type="synonym">Anthias testudineus</name>
    <dbReference type="NCBI Taxonomy" id="64144"/>
    <lineage>
        <taxon>Eukaryota</taxon>
        <taxon>Metazoa</taxon>
        <taxon>Chordata</taxon>
        <taxon>Craniata</taxon>
        <taxon>Vertebrata</taxon>
        <taxon>Euteleostomi</taxon>
        <taxon>Actinopterygii</taxon>
        <taxon>Neopterygii</taxon>
        <taxon>Teleostei</taxon>
        <taxon>Neoteleostei</taxon>
        <taxon>Acanthomorphata</taxon>
        <taxon>Anabantaria</taxon>
        <taxon>Anabantiformes</taxon>
        <taxon>Anabantoidei</taxon>
        <taxon>Anabantidae</taxon>
        <taxon>Anabas</taxon>
    </lineage>
</organism>
<dbReference type="InterPro" id="IPR007110">
    <property type="entry name" value="Ig-like_dom"/>
</dbReference>
<evidence type="ECO:0000259" key="5">
    <source>
        <dbReference type="PROSITE" id="PS50835"/>
    </source>
</evidence>
<feature type="signal peptide" evidence="4">
    <location>
        <begin position="1"/>
        <end position="20"/>
    </location>
</feature>
<dbReference type="GO" id="GO:0006955">
    <property type="term" value="P:immune response"/>
    <property type="evidence" value="ECO:0007669"/>
    <property type="project" value="TreeGrafter"/>
</dbReference>
<accession>A0A7N6C008</accession>
<dbReference type="PANTHER" id="PTHR16675">
    <property type="entry name" value="MHC CLASS I-RELATED"/>
    <property type="match status" value="1"/>
</dbReference>
<protein>
    <recommendedName>
        <fullName evidence="5">Ig-like domain-containing protein</fullName>
    </recommendedName>
</protein>
<dbReference type="InterPro" id="IPR011162">
    <property type="entry name" value="MHC_I/II-like_Ag-recog"/>
</dbReference>
<dbReference type="InterPro" id="IPR050208">
    <property type="entry name" value="MHC_class-I_related"/>
</dbReference>
<dbReference type="SUPFAM" id="SSF54452">
    <property type="entry name" value="MHC antigen-recognition domain"/>
    <property type="match status" value="1"/>
</dbReference>
<evidence type="ECO:0000256" key="4">
    <source>
        <dbReference type="SAM" id="SignalP"/>
    </source>
</evidence>
<proteinExistence type="inferred from homology"/>
<dbReference type="PROSITE" id="PS50835">
    <property type="entry name" value="IG_LIKE"/>
    <property type="match status" value="1"/>
</dbReference>
<feature type="transmembrane region" description="Helical" evidence="3">
    <location>
        <begin position="308"/>
        <end position="333"/>
    </location>
</feature>
<reference evidence="6" key="2">
    <citation type="submission" date="2025-08" db="UniProtKB">
        <authorList>
            <consortium name="Ensembl"/>
        </authorList>
    </citation>
    <scope>IDENTIFICATION</scope>
</reference>
<dbReference type="InterPro" id="IPR037055">
    <property type="entry name" value="MHC_I-like_Ag-recog_sf"/>
</dbReference>
<keyword evidence="4" id="KW-0732">Signal</keyword>
<dbReference type="PANTHER" id="PTHR16675:SF237">
    <property type="entry name" value="MHC CLASS I ANTIGEN TRANSCRIPT VARIANT 1-RELATED"/>
    <property type="match status" value="1"/>
</dbReference>
<keyword evidence="3" id="KW-0472">Membrane</keyword>
<dbReference type="Gene3D" id="2.60.40.10">
    <property type="entry name" value="Immunoglobulins"/>
    <property type="match status" value="1"/>
</dbReference>
<dbReference type="InterPro" id="IPR001039">
    <property type="entry name" value="MHC_I_a_a1/a2"/>
</dbReference>
<dbReference type="FunFam" id="2.60.40.10:FF:000943">
    <property type="entry name" value="Classical MHC class I molecule, alpha-chain"/>
    <property type="match status" value="1"/>
</dbReference>
<feature type="domain" description="Ig-like" evidence="5">
    <location>
        <begin position="205"/>
        <end position="279"/>
    </location>
</feature>
<feature type="chain" id="PRO_5030723001" description="Ig-like domain-containing protein" evidence="4">
    <location>
        <begin position="21"/>
        <end position="336"/>
    </location>
</feature>
<sequence length="336" mass="38478">MMILILLQILIFLGVQDAAAVTHSLKYVYTGFSQVPNFPEFVAVGMVDEVQIIYFDSDTRRSDLKQAWMNQVTVHNPQYLQGETDYCLRLQQAFKANIKTAQQRFNQSGGVHIAQRVYGCEWDDETDEVDGYDQHGYDGKDFISFDLKTETWIAPTPQAVITKNRWDNEKVAVKQWKNYLTHICSEWLKKYVNYGESYLLRTDLPSLSLLQKTPSSPVSCHATGFYPDRVSMFWRKDGEEIHEDVDHGEILPNHDGTFQMSAELKISSVRPEDWRRYDCVFQISGVKYDIITKLDKAVIRTNEGSLEFSAVAVTGVVAGLPLLSICITTYIICRKI</sequence>
<keyword evidence="3" id="KW-1133">Transmembrane helix</keyword>
<reference evidence="6" key="1">
    <citation type="submission" date="2021-04" db="EMBL/GenBank/DDBJ databases">
        <authorList>
            <consortium name="Wellcome Sanger Institute Data Sharing"/>
        </authorList>
    </citation>
    <scope>NUCLEOTIDE SEQUENCE [LARGE SCALE GENOMIC DNA]</scope>
</reference>
<dbReference type="Gene3D" id="3.30.500.10">
    <property type="entry name" value="MHC class I-like antigen recognition-like"/>
    <property type="match status" value="1"/>
</dbReference>
<dbReference type="InParanoid" id="A0A7N6C008"/>
<keyword evidence="3" id="KW-0812">Transmembrane</keyword>
<evidence type="ECO:0000313" key="6">
    <source>
        <dbReference type="Ensembl" id="ENSATEP00000068362.1"/>
    </source>
</evidence>
<dbReference type="PRINTS" id="PR01638">
    <property type="entry name" value="MHCCLASSI"/>
</dbReference>
<dbReference type="InterPro" id="IPR003597">
    <property type="entry name" value="Ig_C1-set"/>
</dbReference>
<dbReference type="Pfam" id="PF00129">
    <property type="entry name" value="MHC_I"/>
    <property type="match status" value="1"/>
</dbReference>
<dbReference type="Ensembl" id="ENSATET00000042181.2">
    <property type="protein sequence ID" value="ENSATEP00000068362.1"/>
    <property type="gene ID" value="ENSATEG00000028969.2"/>
</dbReference>
<dbReference type="InterPro" id="IPR036179">
    <property type="entry name" value="Ig-like_dom_sf"/>
</dbReference>
<evidence type="ECO:0000256" key="2">
    <source>
        <dbReference type="RuleBase" id="RU004439"/>
    </source>
</evidence>
<evidence type="ECO:0000256" key="3">
    <source>
        <dbReference type="SAM" id="Phobius"/>
    </source>
</evidence>
<dbReference type="Proteomes" id="UP000265040">
    <property type="component" value="Chromosome 11"/>
</dbReference>
<dbReference type="GO" id="GO:0009897">
    <property type="term" value="C:external side of plasma membrane"/>
    <property type="evidence" value="ECO:0007669"/>
    <property type="project" value="TreeGrafter"/>
</dbReference>
<dbReference type="AlphaFoldDB" id="A0A7N6C008"/>
<dbReference type="FunFam" id="3.30.500.10:FF:000001">
    <property type="entry name" value="H-2 class I histocompatibility antigen, alpha chain"/>
    <property type="match status" value="1"/>
</dbReference>
<keyword evidence="1" id="KW-0325">Glycoprotein</keyword>
<dbReference type="InterPro" id="IPR013783">
    <property type="entry name" value="Ig-like_fold"/>
</dbReference>